<proteinExistence type="predicted"/>
<reference evidence="1" key="1">
    <citation type="journal article" date="2023" name="Int. J. Syst. Evol. Microbiol.">
        <title>&lt;i&gt;Holtiella tumoricola&lt;/i&gt; gen. nov. sp. nov., isolated from a human clinical sample.</title>
        <authorList>
            <person name="Allen-Vercoe E."/>
            <person name="Daigneault M.C."/>
            <person name="Vancuren S.J."/>
            <person name="Cochrane K."/>
            <person name="O'Neal L.L."/>
            <person name="Sankaranarayanan K."/>
            <person name="Lawson P.A."/>
        </authorList>
    </citation>
    <scope>NUCLEOTIDE SEQUENCE</scope>
    <source>
        <strain evidence="1">CC70A</strain>
    </source>
</reference>
<dbReference type="SUPFAM" id="SSF50353">
    <property type="entry name" value="Cytokine"/>
    <property type="match status" value="1"/>
</dbReference>
<dbReference type="EMBL" id="JAQIFT010000040">
    <property type="protein sequence ID" value="MDA3731682.1"/>
    <property type="molecule type" value="Genomic_DNA"/>
</dbReference>
<comment type="caution">
    <text evidence="1">The sequence shown here is derived from an EMBL/GenBank/DDBJ whole genome shotgun (WGS) entry which is preliminary data.</text>
</comment>
<sequence>MAKLKGELQADNGDVLHPHTSADVVFMEDGTSAEEKIKSIDQKITSIDVSGDVRRVVNERVNADTSKPLSTLINEWITSAKTAILNAISTLTTHVTNQHTATKNHVTSKVDAARDNIKSHITTATSGLKVYQPHSSNVLATLCTAYAFSNGAQSYMGRFIAKRSGVIRVCFLTTNGTDNSRITVYTNPDVQATLSSSHGINSSYTSWEGLPLNTNIHNVGSPTYMTMKTVMEIYHKAVNNNKNCIFDMYVHEGQCLYFSGWYVGTATLKILGTEVVL</sequence>
<keyword evidence="2" id="KW-1185">Reference proteome</keyword>
<evidence type="ECO:0000313" key="2">
    <source>
        <dbReference type="Proteomes" id="UP001169242"/>
    </source>
</evidence>
<dbReference type="AlphaFoldDB" id="A0AA42DMS4"/>
<evidence type="ECO:0000313" key="1">
    <source>
        <dbReference type="EMBL" id="MDA3731682.1"/>
    </source>
</evidence>
<accession>A0AA42DMS4</accession>
<dbReference type="RefSeq" id="WP_271012044.1">
    <property type="nucleotide sequence ID" value="NZ_JAQIFT010000040.1"/>
</dbReference>
<dbReference type="InterPro" id="IPR008996">
    <property type="entry name" value="IL1/FGF"/>
</dbReference>
<name>A0AA42DMS4_9FIRM</name>
<protein>
    <submittedName>
        <fullName evidence="1">Uncharacterized protein</fullName>
    </submittedName>
</protein>
<dbReference type="Proteomes" id="UP001169242">
    <property type="component" value="Unassembled WGS sequence"/>
</dbReference>
<organism evidence="1 2">
    <name type="scientific">Holtiella tumoricola</name>
    <dbReference type="NCBI Taxonomy" id="3018743"/>
    <lineage>
        <taxon>Bacteria</taxon>
        <taxon>Bacillati</taxon>
        <taxon>Bacillota</taxon>
        <taxon>Clostridia</taxon>
        <taxon>Lachnospirales</taxon>
        <taxon>Cellulosilyticaceae</taxon>
        <taxon>Holtiella</taxon>
    </lineage>
</organism>
<gene>
    <name evidence="1" type="ORF">PBV87_09355</name>
</gene>